<dbReference type="PATRIC" id="fig|1315283.4.peg.2569"/>
<dbReference type="AlphaFoldDB" id="A0A0U2IT10"/>
<name>A0A0U2IT10_9GAMM</name>
<reference evidence="1 2" key="1">
    <citation type="submission" date="2015-03" db="EMBL/GenBank/DDBJ databases">
        <authorList>
            <person name="Murphy D."/>
        </authorList>
    </citation>
    <scope>NUCLEOTIDE SEQUENCE [LARGE SCALE GENOMIC DNA]</scope>
    <source>
        <strain evidence="1 2">KMM 520</strain>
    </source>
</reference>
<evidence type="ECO:0000313" key="1">
    <source>
        <dbReference type="EMBL" id="ALS33983.1"/>
    </source>
</evidence>
<evidence type="ECO:0000313" key="2">
    <source>
        <dbReference type="Proteomes" id="UP000065261"/>
    </source>
</evidence>
<dbReference type="OrthoDB" id="9816564at2"/>
<accession>A0A0U2IT10</accession>
<dbReference type="PANTHER" id="PTHR12526:SF630">
    <property type="entry name" value="GLYCOSYLTRANSFERASE"/>
    <property type="match status" value="1"/>
</dbReference>
<dbReference type="KEGG" id="ptn:PTRA_a2946"/>
<proteinExistence type="predicted"/>
<dbReference type="EMBL" id="CP011034">
    <property type="protein sequence ID" value="ALS33983.1"/>
    <property type="molecule type" value="Genomic_DNA"/>
</dbReference>
<dbReference type="CDD" id="cd03801">
    <property type="entry name" value="GT4_PimA-like"/>
    <property type="match status" value="1"/>
</dbReference>
<dbReference type="SUPFAM" id="SSF53756">
    <property type="entry name" value="UDP-Glycosyltransferase/glycogen phosphorylase"/>
    <property type="match status" value="1"/>
</dbReference>
<organism evidence="1">
    <name type="scientific">Pseudoalteromonas translucida KMM 520</name>
    <dbReference type="NCBI Taxonomy" id="1315283"/>
    <lineage>
        <taxon>Bacteria</taxon>
        <taxon>Pseudomonadati</taxon>
        <taxon>Pseudomonadota</taxon>
        <taxon>Gammaproteobacteria</taxon>
        <taxon>Alteromonadales</taxon>
        <taxon>Pseudoalteromonadaceae</taxon>
        <taxon>Pseudoalteromonas</taxon>
    </lineage>
</organism>
<dbReference type="Proteomes" id="UP000065261">
    <property type="component" value="Chromosome I"/>
</dbReference>
<dbReference type="Pfam" id="PF13692">
    <property type="entry name" value="Glyco_trans_1_4"/>
    <property type="match status" value="1"/>
</dbReference>
<dbReference type="Gene3D" id="3.40.50.2000">
    <property type="entry name" value="Glycogen Phosphorylase B"/>
    <property type="match status" value="2"/>
</dbReference>
<sequence length="373" mass="42080">MPNIYIIYRAMFDQSGTMHTIGGIENYILSLCDVFTRQGWPCHIVQPAKKAFTLTTPQYTVHSVTTGLYRGNLKKIALANWVSKNADKNNDIIIFATDSYSVKMPDYKTLAIQHGISWDKPRAAKSAISQYCSSLLSQYKYLSYIKSDCSLVCVDHNFVNWYRTWFNIEQQHMKVIYNFYSEKISESEFAKKWSDDNATLNIIIARRFVDYRGIKLIAPIIKQLLPQYNIQVSFAGDGPLKPYLTELFANEAKVKLMQYGPNESFSVHKSQHIAIIPTLGSEGTSLSMIEAMAAGCMVISSNVGGLSNLIINGFNGRLVMPNTAEFTQALTTSLNDYQQSKMLAYNGLTSIAQVCSKENWAQDWIGMIKHKQG</sequence>
<gene>
    <name evidence="1" type="ORF">PTRA_a2946</name>
</gene>
<protein>
    <submittedName>
        <fullName evidence="1">Uncharacterized protein</fullName>
    </submittedName>
</protein>
<dbReference type="PANTHER" id="PTHR12526">
    <property type="entry name" value="GLYCOSYLTRANSFERASE"/>
    <property type="match status" value="1"/>
</dbReference>